<protein>
    <submittedName>
        <fullName evidence="2">Transmembrane protein C18orf45</fullName>
    </submittedName>
</protein>
<gene>
    <name evidence="2" type="primary">CR045</name>
</gene>
<feature type="transmembrane region" description="Helical" evidence="1">
    <location>
        <begin position="192"/>
        <end position="209"/>
    </location>
</feature>
<feature type="transmembrane region" description="Helical" evidence="1">
    <location>
        <begin position="131"/>
        <end position="149"/>
    </location>
</feature>
<proteinExistence type="evidence at transcript level"/>
<feature type="transmembrane region" description="Helical" evidence="1">
    <location>
        <begin position="256"/>
        <end position="274"/>
    </location>
</feature>
<evidence type="ECO:0000313" key="2">
    <source>
        <dbReference type="EMBL" id="ACO14928.1"/>
    </source>
</evidence>
<dbReference type="EMBL" id="BT080504">
    <property type="protein sequence ID" value="ACO14928.1"/>
    <property type="molecule type" value="mRNA"/>
</dbReference>
<feature type="transmembrane region" description="Helical" evidence="1">
    <location>
        <begin position="74"/>
        <end position="91"/>
    </location>
</feature>
<organism evidence="2">
    <name type="scientific">Caligus clemensi</name>
    <name type="common">Sea louse</name>
    <dbReference type="NCBI Taxonomy" id="344056"/>
    <lineage>
        <taxon>Eukaryota</taxon>
        <taxon>Metazoa</taxon>
        <taxon>Ecdysozoa</taxon>
        <taxon>Arthropoda</taxon>
        <taxon>Crustacea</taxon>
        <taxon>Multicrustacea</taxon>
        <taxon>Hexanauplia</taxon>
        <taxon>Copepoda</taxon>
        <taxon>Siphonostomatoida</taxon>
        <taxon>Caligidae</taxon>
        <taxon>Caligus</taxon>
    </lineage>
</organism>
<accession>C1C0X5</accession>
<keyword evidence="1" id="KW-1133">Transmembrane helix</keyword>
<feature type="transmembrane region" description="Helical" evidence="1">
    <location>
        <begin position="280"/>
        <end position="300"/>
    </location>
</feature>
<reference evidence="2" key="1">
    <citation type="submission" date="2009-03" db="EMBL/GenBank/DDBJ databases">
        <title>Caligus clemensi ESTs and full-length cDNAs.</title>
        <authorList>
            <person name="Yasuike M."/>
            <person name="von Schalburg K."/>
            <person name="Cooper G."/>
            <person name="Leong J."/>
            <person name="Jones S.R.M."/>
            <person name="Koop B.F."/>
        </authorList>
    </citation>
    <scope>NUCLEOTIDE SEQUENCE</scope>
    <source>
        <tissue evidence="2">Whole</tissue>
    </source>
</reference>
<sequence>MVNLHIRTAVTISVLQTASMFCNKYVLTELGFKYPMVFQGWQTLVGFLVLRIWTSSFLPLSLRLKKAITPMDKPGFVSLFPFFLFFTASLITGSKALSTLSITEFAVASNFIPAGIFLISERKNFCIQQAASIIVSSTSLVFGVYGFFFQSNSEEGFYSPYFWLLVHILCVLASSLHSRICDARYMAIDRLYYGYVFSFIVLAPASIYLEEAFEALNFQHRRQMSFLLGSLASGISGAALNAFLCNGLKSISPSGLVVHSGTLVSVVGSWMVFANGPLPLWAWILILVNLTLHLLVPTYFNTKDVEESGHEEDELDKEVLLA</sequence>
<feature type="transmembrane region" description="Helical" evidence="1">
    <location>
        <begin position="44"/>
        <end position="62"/>
    </location>
</feature>
<dbReference type="AlphaFoldDB" id="C1C0X5"/>
<keyword evidence="1" id="KW-0472">Membrane</keyword>
<name>C1C0X5_CALCM</name>
<feature type="transmembrane region" description="Helical" evidence="1">
    <location>
        <begin position="224"/>
        <end position="244"/>
    </location>
</feature>
<keyword evidence="1 2" id="KW-0812">Transmembrane</keyword>
<feature type="transmembrane region" description="Helical" evidence="1">
    <location>
        <begin position="97"/>
        <end position="119"/>
    </location>
</feature>
<feature type="transmembrane region" description="Helical" evidence="1">
    <location>
        <begin position="161"/>
        <end position="180"/>
    </location>
</feature>
<evidence type="ECO:0000256" key="1">
    <source>
        <dbReference type="SAM" id="Phobius"/>
    </source>
</evidence>